<gene>
    <name evidence="1" type="ORF">NA8A_04120</name>
</gene>
<dbReference type="RefSeq" id="WP_009756100.1">
    <property type="nucleotide sequence ID" value="NZ_AMSI01000002.1"/>
</dbReference>
<dbReference type="AlphaFoldDB" id="K2P9W9"/>
<keyword evidence="2" id="KW-1185">Reference proteome</keyword>
<protein>
    <submittedName>
        <fullName evidence="1">Uncharacterized protein</fullName>
    </submittedName>
</protein>
<dbReference type="STRING" id="721133.SAMN05216176_101491"/>
<dbReference type="EMBL" id="AMSI01000002">
    <property type="protein sequence ID" value="EKF43966.1"/>
    <property type="molecule type" value="Genomic_DNA"/>
</dbReference>
<accession>K2P9W9</accession>
<evidence type="ECO:0000313" key="1">
    <source>
        <dbReference type="EMBL" id="EKF43966.1"/>
    </source>
</evidence>
<proteinExistence type="predicted"/>
<sequence length="62" mass="6773">MPDPQKSQVDPMVLAIVSADDAEHYRKKWIAAVGQILALQRKLAAMEGAGETVEAHEIDEEA</sequence>
<organism evidence="1 2">
    <name type="scientific">Nitratireductor indicus C115</name>
    <dbReference type="NCBI Taxonomy" id="1231190"/>
    <lineage>
        <taxon>Bacteria</taxon>
        <taxon>Pseudomonadati</taxon>
        <taxon>Pseudomonadota</taxon>
        <taxon>Alphaproteobacteria</taxon>
        <taxon>Hyphomicrobiales</taxon>
        <taxon>Phyllobacteriaceae</taxon>
        <taxon>Nitratireductor</taxon>
    </lineage>
</organism>
<comment type="caution">
    <text evidence="1">The sequence shown here is derived from an EMBL/GenBank/DDBJ whole genome shotgun (WGS) entry which is preliminary data.</text>
</comment>
<name>K2P9W9_9HYPH</name>
<dbReference type="PATRIC" id="fig|1231190.3.peg.862"/>
<dbReference type="Proteomes" id="UP000007374">
    <property type="component" value="Unassembled WGS sequence"/>
</dbReference>
<evidence type="ECO:0000313" key="2">
    <source>
        <dbReference type="Proteomes" id="UP000007374"/>
    </source>
</evidence>
<reference evidence="1 2" key="1">
    <citation type="journal article" date="2012" name="J. Bacteriol.">
        <title>Genome Sequence of Nitratireductor indicus Type Strain C115.</title>
        <authorList>
            <person name="Lai Q."/>
            <person name="Li G."/>
            <person name="Yu Z."/>
            <person name="Shao Z."/>
        </authorList>
    </citation>
    <scope>NUCLEOTIDE SEQUENCE [LARGE SCALE GENOMIC DNA]</scope>
    <source>
        <strain evidence="1 2">C115</strain>
    </source>
</reference>